<keyword evidence="1 4" id="KW-0808">Transferase</keyword>
<dbReference type="KEGG" id="paby:Ga0080574_TMP2213"/>
<accession>A0A1P8UT57</accession>
<organism evidence="4 5">
    <name type="scientific">Salipiger abyssi</name>
    <dbReference type="NCBI Taxonomy" id="1250539"/>
    <lineage>
        <taxon>Bacteria</taxon>
        <taxon>Pseudomonadati</taxon>
        <taxon>Pseudomonadota</taxon>
        <taxon>Alphaproteobacteria</taxon>
        <taxon>Rhodobacterales</taxon>
        <taxon>Roseobacteraceae</taxon>
        <taxon>Salipiger</taxon>
    </lineage>
</organism>
<keyword evidence="2" id="KW-0012">Acyltransferase</keyword>
<dbReference type="CDD" id="cd04301">
    <property type="entry name" value="NAT_SF"/>
    <property type="match status" value="1"/>
</dbReference>
<dbReference type="AlphaFoldDB" id="A0A1P8UT57"/>
<reference evidence="4 5" key="1">
    <citation type="submission" date="2016-04" db="EMBL/GenBank/DDBJ databases">
        <title>Deep-sea bacteria in the southern Pacific.</title>
        <authorList>
            <person name="Tang K."/>
        </authorList>
    </citation>
    <scope>NUCLEOTIDE SEQUENCE [LARGE SCALE GENOMIC DNA]</scope>
    <source>
        <strain evidence="4 5">JLT2014</strain>
    </source>
</reference>
<dbReference type="PANTHER" id="PTHR43877">
    <property type="entry name" value="AMINOALKYLPHOSPHONATE N-ACETYLTRANSFERASE-RELATED-RELATED"/>
    <property type="match status" value="1"/>
</dbReference>
<dbReference type="RefSeq" id="WP_237219360.1">
    <property type="nucleotide sequence ID" value="NZ_CP015093.1"/>
</dbReference>
<dbReference type="Pfam" id="PF00583">
    <property type="entry name" value="Acetyltransf_1"/>
    <property type="match status" value="1"/>
</dbReference>
<evidence type="ECO:0000256" key="2">
    <source>
        <dbReference type="ARBA" id="ARBA00023315"/>
    </source>
</evidence>
<dbReference type="InterPro" id="IPR000182">
    <property type="entry name" value="GNAT_dom"/>
</dbReference>
<dbReference type="EMBL" id="CP015093">
    <property type="protein sequence ID" value="APZ52547.1"/>
    <property type="molecule type" value="Genomic_DNA"/>
</dbReference>
<proteinExistence type="predicted"/>
<dbReference type="Proteomes" id="UP000187059">
    <property type="component" value="Chromosome"/>
</dbReference>
<dbReference type="PROSITE" id="PS51186">
    <property type="entry name" value="GNAT"/>
    <property type="match status" value="1"/>
</dbReference>
<name>A0A1P8UT57_9RHOB</name>
<sequence length="139" mass="14821">MSRLLTAILKAKNSPRPSAPEDVLARYIEDPDRIACTLAEAGGEVIGFQSLKRARAGNPYGVTPGWGIIGTYVDANHNGRGIGRRLFDVSHRAAIEAGLPAIDASIGHANTGGQAYYEAMGFRNYGETPSAVMKKFTLS</sequence>
<evidence type="ECO:0000256" key="1">
    <source>
        <dbReference type="ARBA" id="ARBA00022679"/>
    </source>
</evidence>
<protein>
    <submittedName>
        <fullName evidence="4">Acetyltransferase (GNAT) family protein</fullName>
    </submittedName>
</protein>
<evidence type="ECO:0000313" key="4">
    <source>
        <dbReference type="EMBL" id="APZ52547.1"/>
    </source>
</evidence>
<dbReference type="STRING" id="1250539.Ga0080574_TMP2213"/>
<dbReference type="SUPFAM" id="SSF55729">
    <property type="entry name" value="Acyl-CoA N-acyltransferases (Nat)"/>
    <property type="match status" value="1"/>
</dbReference>
<keyword evidence="5" id="KW-1185">Reference proteome</keyword>
<evidence type="ECO:0000313" key="5">
    <source>
        <dbReference type="Proteomes" id="UP000187059"/>
    </source>
</evidence>
<dbReference type="InterPro" id="IPR050832">
    <property type="entry name" value="Bact_Acetyltransf"/>
</dbReference>
<dbReference type="InterPro" id="IPR016181">
    <property type="entry name" value="Acyl_CoA_acyltransferase"/>
</dbReference>
<feature type="domain" description="N-acetyltransferase" evidence="3">
    <location>
        <begin position="1"/>
        <end position="139"/>
    </location>
</feature>
<dbReference type="GO" id="GO:0016747">
    <property type="term" value="F:acyltransferase activity, transferring groups other than amino-acyl groups"/>
    <property type="evidence" value="ECO:0007669"/>
    <property type="project" value="InterPro"/>
</dbReference>
<dbReference type="Gene3D" id="3.40.630.30">
    <property type="match status" value="1"/>
</dbReference>
<evidence type="ECO:0000259" key="3">
    <source>
        <dbReference type="PROSITE" id="PS51186"/>
    </source>
</evidence>
<gene>
    <name evidence="4" type="ORF">Ga0080574_TMP2213</name>
</gene>